<dbReference type="HOGENOM" id="CLU_068171_0_0_1"/>
<evidence type="ECO:0000313" key="3">
    <source>
        <dbReference type="EnsemblProtists" id="Phyra84687"/>
    </source>
</evidence>
<dbReference type="VEuPathDB" id="FungiDB:KRP23_12328"/>
<dbReference type="EnsemblProtists" id="Phyra84687">
    <property type="protein sequence ID" value="Phyra84687"/>
    <property type="gene ID" value="Phyra84687"/>
</dbReference>
<sequence length="350" mass="39556">MTNNAYYYKAQRQQVTAFPRYNELAAELRTRKQQMAAFSRCNELLRAQLRTSKQQATALSQHNEKLAAELQTSKQQVAALSEHSEQVRVELEEAKAKAMQHEEENRTLRMEIKALQNKVETASQENQDLEAQLTVSPRCLCPNALDEDTDDYVVPPVDLPGSYRAQDLQGGELVGGRYVLFTNWGFKRQQRRMPHLRPIPERTGAGDHEAPSSDGTKEATPVTLMEVVRMPADVPSQTPRRRVQKRPFEEISDSDDMGDFLRQVRRRLDFCLVGDHESPSSDGMEEATPVKFVEVVAEAPALTQQHRIRKWPSEEISDSDFPTTTSTKAGLVLDGCCGKVMIGDKLEWLA</sequence>
<proteinExistence type="predicted"/>
<reference evidence="3" key="2">
    <citation type="submission" date="2015-06" db="UniProtKB">
        <authorList>
            <consortium name="EnsemblProtists"/>
        </authorList>
    </citation>
    <scope>IDENTIFICATION</scope>
    <source>
        <strain evidence="3">Pr102</strain>
    </source>
</reference>
<feature type="coiled-coil region" evidence="1">
    <location>
        <begin position="63"/>
        <end position="132"/>
    </location>
</feature>
<feature type="compositionally biased region" description="Basic and acidic residues" evidence="2">
    <location>
        <begin position="198"/>
        <end position="217"/>
    </location>
</feature>
<reference evidence="4" key="1">
    <citation type="journal article" date="2006" name="Science">
        <title>Phytophthora genome sequences uncover evolutionary origins and mechanisms of pathogenesis.</title>
        <authorList>
            <person name="Tyler B.M."/>
            <person name="Tripathy S."/>
            <person name="Zhang X."/>
            <person name="Dehal P."/>
            <person name="Jiang R.H."/>
            <person name="Aerts A."/>
            <person name="Arredondo F.D."/>
            <person name="Baxter L."/>
            <person name="Bensasson D."/>
            <person name="Beynon J.L."/>
            <person name="Chapman J."/>
            <person name="Damasceno C.M."/>
            <person name="Dorrance A.E."/>
            <person name="Dou D."/>
            <person name="Dickerman A.W."/>
            <person name="Dubchak I.L."/>
            <person name="Garbelotto M."/>
            <person name="Gijzen M."/>
            <person name="Gordon S.G."/>
            <person name="Govers F."/>
            <person name="Grunwald N.J."/>
            <person name="Huang W."/>
            <person name="Ivors K.L."/>
            <person name="Jones R.W."/>
            <person name="Kamoun S."/>
            <person name="Krampis K."/>
            <person name="Lamour K.H."/>
            <person name="Lee M.K."/>
            <person name="McDonald W.H."/>
            <person name="Medina M."/>
            <person name="Meijer H.J."/>
            <person name="Nordberg E.K."/>
            <person name="Maclean D.J."/>
            <person name="Ospina-Giraldo M.D."/>
            <person name="Morris P.F."/>
            <person name="Phuntumart V."/>
            <person name="Putnam N.H."/>
            <person name="Rash S."/>
            <person name="Rose J.K."/>
            <person name="Sakihama Y."/>
            <person name="Salamov A.A."/>
            <person name="Savidor A."/>
            <person name="Scheuring C.F."/>
            <person name="Smith B.M."/>
            <person name="Sobral B.W."/>
            <person name="Terry A."/>
            <person name="Torto-Alalibo T.A."/>
            <person name="Win J."/>
            <person name="Xu Z."/>
            <person name="Zhang H."/>
            <person name="Grigoriev I.V."/>
            <person name="Rokhsar D.S."/>
            <person name="Boore J.L."/>
        </authorList>
    </citation>
    <scope>NUCLEOTIDE SEQUENCE [LARGE SCALE GENOMIC DNA]</scope>
    <source>
        <strain evidence="4">Pr102</strain>
    </source>
</reference>
<dbReference type="InParanoid" id="H3H2Q6"/>
<dbReference type="EMBL" id="DS566118">
    <property type="status" value="NOT_ANNOTATED_CDS"/>
    <property type="molecule type" value="Genomic_DNA"/>
</dbReference>
<evidence type="ECO:0000256" key="2">
    <source>
        <dbReference type="SAM" id="MobiDB-lite"/>
    </source>
</evidence>
<evidence type="ECO:0000313" key="4">
    <source>
        <dbReference type="Proteomes" id="UP000005238"/>
    </source>
</evidence>
<evidence type="ECO:0000256" key="1">
    <source>
        <dbReference type="SAM" id="Coils"/>
    </source>
</evidence>
<dbReference type="GeneID" id="94218712"/>
<protein>
    <submittedName>
        <fullName evidence="3">Uncharacterized protein</fullName>
    </submittedName>
</protein>
<dbReference type="AlphaFoldDB" id="H3H2Q6"/>
<keyword evidence="4" id="KW-1185">Reference proteome</keyword>
<name>H3H2Q6_PHYRM</name>
<dbReference type="eggNOG" id="ENOG502RF8H">
    <property type="taxonomic scope" value="Eukaryota"/>
</dbReference>
<dbReference type="RefSeq" id="XP_067739939.1">
    <property type="nucleotide sequence ID" value="XM_067882934.1"/>
</dbReference>
<keyword evidence="1" id="KW-0175">Coiled coil</keyword>
<dbReference type="OrthoDB" id="124536at2759"/>
<accession>H3H2Q6</accession>
<organism evidence="3 4">
    <name type="scientific">Phytophthora ramorum</name>
    <name type="common">Sudden oak death agent</name>
    <dbReference type="NCBI Taxonomy" id="164328"/>
    <lineage>
        <taxon>Eukaryota</taxon>
        <taxon>Sar</taxon>
        <taxon>Stramenopiles</taxon>
        <taxon>Oomycota</taxon>
        <taxon>Peronosporomycetes</taxon>
        <taxon>Peronosporales</taxon>
        <taxon>Peronosporaceae</taxon>
        <taxon>Phytophthora</taxon>
    </lineage>
</organism>
<dbReference type="Proteomes" id="UP000005238">
    <property type="component" value="Unassembled WGS sequence"/>
</dbReference>
<feature type="region of interest" description="Disordered" evidence="2">
    <location>
        <begin position="197"/>
        <end position="217"/>
    </location>
</feature>
<dbReference type="STRING" id="164328.H3H2Q6"/>